<comment type="similarity">
    <text evidence="2">Belongs to the phytoene/squalene synthase family.</text>
</comment>
<dbReference type="SFLD" id="SFLDG01018">
    <property type="entry name" value="Squalene/Phytoene_Synthase_Lik"/>
    <property type="match status" value="1"/>
</dbReference>
<dbReference type="GO" id="GO:0004311">
    <property type="term" value="F:geranylgeranyl diphosphate synthase activity"/>
    <property type="evidence" value="ECO:0007669"/>
    <property type="project" value="InterPro"/>
</dbReference>
<keyword evidence="5" id="KW-0125">Carotenoid biosynthesis</keyword>
<dbReference type="GO" id="GO:0009536">
    <property type="term" value="C:plastid"/>
    <property type="evidence" value="ECO:0007669"/>
    <property type="project" value="UniProtKB-ARBA"/>
</dbReference>
<dbReference type="InterPro" id="IPR019845">
    <property type="entry name" value="Squalene/phytoene_synthase_CS"/>
</dbReference>
<dbReference type="EC" id="2.5.1.32" evidence="3"/>
<dbReference type="Pfam" id="PF00494">
    <property type="entry name" value="SQS_PSY"/>
    <property type="match status" value="1"/>
</dbReference>
<name>A0A8S1J6X5_9CHLO</name>
<evidence type="ECO:0000256" key="3">
    <source>
        <dbReference type="ARBA" id="ARBA00012396"/>
    </source>
</evidence>
<comment type="catalytic activity">
    <reaction evidence="1">
        <text>2 (2E,6E,10E)-geranylgeranyl diphosphate = 15-cis-phytoene + 2 diphosphate</text>
        <dbReference type="Rhea" id="RHEA:34475"/>
        <dbReference type="ChEBI" id="CHEBI:27787"/>
        <dbReference type="ChEBI" id="CHEBI:33019"/>
        <dbReference type="ChEBI" id="CHEBI:58756"/>
        <dbReference type="EC" id="2.5.1.32"/>
    </reaction>
</comment>
<dbReference type="SUPFAM" id="SSF48576">
    <property type="entry name" value="Terpenoid synthases"/>
    <property type="match status" value="1"/>
</dbReference>
<evidence type="ECO:0000313" key="8">
    <source>
        <dbReference type="Proteomes" id="UP000708148"/>
    </source>
</evidence>
<dbReference type="GO" id="GO:0051996">
    <property type="term" value="F:squalene synthase [NAD(P)H] activity"/>
    <property type="evidence" value="ECO:0007669"/>
    <property type="project" value="InterPro"/>
</dbReference>
<dbReference type="SFLD" id="SFLDS00005">
    <property type="entry name" value="Isoprenoid_Synthase_Type_I"/>
    <property type="match status" value="1"/>
</dbReference>
<comment type="caution">
    <text evidence="7">The sequence shown here is derived from an EMBL/GenBank/DDBJ whole genome shotgun (WGS) entry which is preliminary data.</text>
</comment>
<proteinExistence type="inferred from homology"/>
<dbReference type="FunFam" id="1.10.600.10:FF:000004">
    <property type="entry name" value="Phytoene synthase chloroplastic"/>
    <property type="match status" value="1"/>
</dbReference>
<dbReference type="SFLD" id="SFLDG01212">
    <property type="entry name" value="Phytoene_synthase_like"/>
    <property type="match status" value="1"/>
</dbReference>
<accession>A0A8S1J6X5</accession>
<keyword evidence="8" id="KW-1185">Reference proteome</keyword>
<gene>
    <name evidence="7" type="ORF">OSTQU699_LOCUS8783</name>
</gene>
<dbReference type="InterPro" id="IPR008949">
    <property type="entry name" value="Isoprenoid_synthase_dom_sf"/>
</dbReference>
<dbReference type="PANTHER" id="PTHR31480">
    <property type="entry name" value="BIFUNCTIONAL LYCOPENE CYCLASE/PHYTOENE SYNTHASE"/>
    <property type="match status" value="1"/>
</dbReference>
<feature type="region of interest" description="Disordered" evidence="6">
    <location>
        <begin position="1"/>
        <end position="61"/>
    </location>
</feature>
<organism evidence="7 8">
    <name type="scientific">Ostreobium quekettii</name>
    <dbReference type="NCBI Taxonomy" id="121088"/>
    <lineage>
        <taxon>Eukaryota</taxon>
        <taxon>Viridiplantae</taxon>
        <taxon>Chlorophyta</taxon>
        <taxon>core chlorophytes</taxon>
        <taxon>Ulvophyceae</taxon>
        <taxon>TCBD clade</taxon>
        <taxon>Bryopsidales</taxon>
        <taxon>Ostreobineae</taxon>
        <taxon>Ostreobiaceae</taxon>
        <taxon>Ostreobium</taxon>
    </lineage>
</organism>
<reference evidence="7" key="1">
    <citation type="submission" date="2020-12" db="EMBL/GenBank/DDBJ databases">
        <authorList>
            <person name="Iha C."/>
        </authorList>
    </citation>
    <scope>NUCLEOTIDE SEQUENCE</scope>
</reference>
<dbReference type="InterPro" id="IPR002060">
    <property type="entry name" value="Squ/phyt_synthse"/>
</dbReference>
<dbReference type="GO" id="GO:0016117">
    <property type="term" value="P:carotenoid biosynthetic process"/>
    <property type="evidence" value="ECO:0007669"/>
    <property type="project" value="UniProtKB-KW"/>
</dbReference>
<evidence type="ECO:0000313" key="7">
    <source>
        <dbReference type="EMBL" id="CAD7703426.1"/>
    </source>
</evidence>
<feature type="compositionally biased region" description="Basic and acidic residues" evidence="6">
    <location>
        <begin position="40"/>
        <end position="61"/>
    </location>
</feature>
<dbReference type="AlphaFoldDB" id="A0A8S1J6X5"/>
<dbReference type="Proteomes" id="UP000708148">
    <property type="component" value="Unassembled WGS sequence"/>
</dbReference>
<dbReference type="InterPro" id="IPR033904">
    <property type="entry name" value="Trans_IPPS_HH"/>
</dbReference>
<dbReference type="OrthoDB" id="6600518at2759"/>
<dbReference type="InterPro" id="IPR044843">
    <property type="entry name" value="Trans_IPPS_bact-type"/>
</dbReference>
<dbReference type="PROSITE" id="PS01045">
    <property type="entry name" value="SQUALEN_PHYTOEN_SYN_2"/>
    <property type="match status" value="1"/>
</dbReference>
<dbReference type="Gene3D" id="1.10.600.10">
    <property type="entry name" value="Farnesyl Diphosphate Synthase"/>
    <property type="match status" value="1"/>
</dbReference>
<dbReference type="EMBL" id="CAJHUC010002217">
    <property type="protein sequence ID" value="CAD7703426.1"/>
    <property type="molecule type" value="Genomic_DNA"/>
</dbReference>
<dbReference type="CDD" id="cd00683">
    <property type="entry name" value="Trans_IPPS_HH"/>
    <property type="match status" value="1"/>
</dbReference>
<evidence type="ECO:0000256" key="1">
    <source>
        <dbReference type="ARBA" id="ARBA00001805"/>
    </source>
</evidence>
<dbReference type="GO" id="GO:0046905">
    <property type="term" value="F:15-cis-phytoene synthase activity"/>
    <property type="evidence" value="ECO:0007669"/>
    <property type="project" value="UniProtKB-EC"/>
</dbReference>
<sequence length="398" mass="45545">MAGAPSARESLDASLGTVRPPQERLRRPPKTRAVLTRPEQAPKVRDGEGSDRPQRRLTGREVEEHALQKCWRRHEAGGVPLSCRSPPDRQRSASLQASYDRCAKVTAEYAKTFYLGTSLMTPEKARATWAIYVWCRRTDELVDGPNASRMTPQALDRWEERLEALFEGRPADILDAALTDTIDRFPLDIQPFRDMIGGMRMDLVKSRYQTFDELYEYCYRVAGAVGLMTSPVMGIDPEYKGPLEPVYRAALALGTANQLTNILRDVGEDSLQRNRIYLPTEELDQFGIREQELLRGGLFASTNGRIDDRWRAFMKFQIKRARQFFVTAEEGVHALDADARWPVWSALNLYRQILDAIEENDYNNFTQRAYVRRWKKLLALPVSFGQAKFPKQAPFGHK</sequence>
<evidence type="ECO:0000256" key="5">
    <source>
        <dbReference type="ARBA" id="ARBA00022746"/>
    </source>
</evidence>
<evidence type="ECO:0000256" key="6">
    <source>
        <dbReference type="SAM" id="MobiDB-lite"/>
    </source>
</evidence>
<evidence type="ECO:0000256" key="2">
    <source>
        <dbReference type="ARBA" id="ARBA00006251"/>
    </source>
</evidence>
<evidence type="ECO:0000256" key="4">
    <source>
        <dbReference type="ARBA" id="ARBA00022679"/>
    </source>
</evidence>
<keyword evidence="4" id="KW-0808">Transferase</keyword>
<protein>
    <recommendedName>
        <fullName evidence="3">15-cis-phytoene synthase</fullName>
        <ecNumber evidence="3">2.5.1.32</ecNumber>
    </recommendedName>
</protein>